<comment type="caution">
    <text evidence="2">The sequence shown here is derived from an EMBL/GenBank/DDBJ whole genome shotgun (WGS) entry which is preliminary data.</text>
</comment>
<name>A0A316FK78_9GAMM</name>
<dbReference type="PANTHER" id="PTHR36434:SF1">
    <property type="entry name" value="MEMBRANE PROTEASE YUGP-RELATED"/>
    <property type="match status" value="1"/>
</dbReference>
<gene>
    <name evidence="2" type="ORF">C8D97_10973</name>
</gene>
<reference evidence="2 3" key="1">
    <citation type="submission" date="2018-05" db="EMBL/GenBank/DDBJ databases">
        <title>Genomic Encyclopedia of Type Strains, Phase IV (KMG-IV): sequencing the most valuable type-strain genomes for metagenomic binning, comparative biology and taxonomic classification.</title>
        <authorList>
            <person name="Goeker M."/>
        </authorList>
    </citation>
    <scope>NUCLEOTIDE SEQUENCE [LARGE SCALE GENOMIC DNA]</scope>
    <source>
        <strain evidence="2 3">DSM 25350</strain>
    </source>
</reference>
<feature type="transmembrane region" description="Helical" evidence="1">
    <location>
        <begin position="142"/>
        <end position="164"/>
    </location>
</feature>
<organism evidence="2 3">
    <name type="scientific">Pleionea mediterranea</name>
    <dbReference type="NCBI Taxonomy" id="523701"/>
    <lineage>
        <taxon>Bacteria</taxon>
        <taxon>Pseudomonadati</taxon>
        <taxon>Pseudomonadota</taxon>
        <taxon>Gammaproteobacteria</taxon>
        <taxon>Oceanospirillales</taxon>
        <taxon>Pleioneaceae</taxon>
        <taxon>Pleionea</taxon>
    </lineage>
</organism>
<feature type="transmembrane region" description="Helical" evidence="1">
    <location>
        <begin position="6"/>
        <end position="21"/>
    </location>
</feature>
<dbReference type="Proteomes" id="UP000245790">
    <property type="component" value="Unassembled WGS sequence"/>
</dbReference>
<keyword evidence="1" id="KW-1133">Transmembrane helix</keyword>
<evidence type="ECO:0000313" key="2">
    <source>
        <dbReference type="EMBL" id="PWK48522.1"/>
    </source>
</evidence>
<keyword evidence="1" id="KW-0812">Transmembrane</keyword>
<proteinExistence type="predicted"/>
<keyword evidence="1" id="KW-0472">Membrane</keyword>
<sequence length="227" mass="25508">MIYLIPLLLVLFIILFPGWWVKHTLKKYSIEYDELPGTGGELAKHLIERLQLPVSLEQTDQGDHYDPQDKTVRLTESFYNGRSLSAVAVAAHEVGHAIQDHSKYKLLRLRTQLVKVAQHSEKVGSLMYLLLPLMTVLSRSPVASGGMLLLAVGAMSFSVLVHLVTLPVEWDASFKRALPLLEQGEYLTAPELKVAKKILLAAALTYVAGALMSLVNVWRWIRILRMR</sequence>
<dbReference type="Pfam" id="PF04298">
    <property type="entry name" value="Zn_peptidase_2"/>
    <property type="match status" value="1"/>
</dbReference>
<evidence type="ECO:0000256" key="1">
    <source>
        <dbReference type="SAM" id="Phobius"/>
    </source>
</evidence>
<evidence type="ECO:0000313" key="3">
    <source>
        <dbReference type="Proteomes" id="UP000245790"/>
    </source>
</evidence>
<dbReference type="InterPro" id="IPR007395">
    <property type="entry name" value="Zn_peptidase_2"/>
</dbReference>
<dbReference type="EMBL" id="QGGU01000009">
    <property type="protein sequence ID" value="PWK48522.1"/>
    <property type="molecule type" value="Genomic_DNA"/>
</dbReference>
<dbReference type="AlphaFoldDB" id="A0A316FK78"/>
<dbReference type="PANTHER" id="PTHR36434">
    <property type="entry name" value="MEMBRANE PROTEASE YUGP-RELATED"/>
    <property type="match status" value="1"/>
</dbReference>
<protein>
    <recommendedName>
        <fullName evidence="4">Zn-dependent protease</fullName>
    </recommendedName>
</protein>
<keyword evidence="3" id="KW-1185">Reference proteome</keyword>
<feature type="transmembrane region" description="Helical" evidence="1">
    <location>
        <begin position="198"/>
        <end position="221"/>
    </location>
</feature>
<accession>A0A316FK78</accession>
<dbReference type="OrthoDB" id="9805386at2"/>
<evidence type="ECO:0008006" key="4">
    <source>
        <dbReference type="Google" id="ProtNLM"/>
    </source>
</evidence>